<dbReference type="Proteomes" id="UP000295681">
    <property type="component" value="Unassembled WGS sequence"/>
</dbReference>
<evidence type="ECO:0000256" key="4">
    <source>
        <dbReference type="ARBA" id="ARBA00022832"/>
    </source>
</evidence>
<reference evidence="10 11" key="1">
    <citation type="journal article" date="2019" name="Appl. Microbiol. Biotechnol.">
        <title>Uncovering carbohydrate metabolism through a genotype-phenotype association study of 56 lactic acid bacteria genomes.</title>
        <authorList>
            <person name="Buron-Moles G."/>
            <person name="Chailyan A."/>
            <person name="Dolejs I."/>
            <person name="Forster J."/>
            <person name="Miks M.H."/>
        </authorList>
    </citation>
    <scope>NUCLEOTIDE SEQUENCE [LARGE SCALE GENOMIC DNA]</scope>
    <source>
        <strain evidence="10 11">ATCC 700006</strain>
    </source>
</reference>
<proteinExistence type="inferred from homology"/>
<dbReference type="SUPFAM" id="SSF54637">
    <property type="entry name" value="Thioesterase/thiol ester dehydrase-isomerase"/>
    <property type="match status" value="2"/>
</dbReference>
<keyword evidence="3" id="KW-0378">Hydrolase</keyword>
<name>A0A4R5NA63_9LACO</name>
<dbReference type="RefSeq" id="WP_010007534.1">
    <property type="nucleotide sequence ID" value="NZ_JAGYGP010000004.1"/>
</dbReference>
<evidence type="ECO:0000313" key="11">
    <source>
        <dbReference type="Proteomes" id="UP000295681"/>
    </source>
</evidence>
<dbReference type="Pfam" id="PF20791">
    <property type="entry name" value="Acyl-ACP_TE_C"/>
    <property type="match status" value="1"/>
</dbReference>
<dbReference type="GO" id="GO:0000036">
    <property type="term" value="F:acyl carrier activity"/>
    <property type="evidence" value="ECO:0007669"/>
    <property type="project" value="TreeGrafter"/>
</dbReference>
<dbReference type="InterPro" id="IPR002864">
    <property type="entry name" value="Acyl-ACP_thioesterase_NHD"/>
</dbReference>
<dbReference type="PANTHER" id="PTHR31727:SF6">
    <property type="entry name" value="OLEOYL-ACYL CARRIER PROTEIN THIOESTERASE 1, CHLOROPLASTIC"/>
    <property type="match status" value="1"/>
</dbReference>
<evidence type="ECO:0008006" key="12">
    <source>
        <dbReference type="Google" id="ProtNLM"/>
    </source>
</evidence>
<evidence type="ECO:0000313" key="10">
    <source>
        <dbReference type="EMBL" id="TDG69089.1"/>
    </source>
</evidence>
<dbReference type="EMBL" id="PUFI01000007">
    <property type="protein sequence ID" value="TDG69089.1"/>
    <property type="molecule type" value="Genomic_DNA"/>
</dbReference>
<comment type="similarity">
    <text evidence="1">Belongs to the acyl-ACP thioesterase family.</text>
</comment>
<dbReference type="InterPro" id="IPR045023">
    <property type="entry name" value="FATA/B"/>
</dbReference>
<dbReference type="STRING" id="907931.GCA_000165675_01189"/>
<evidence type="ECO:0000256" key="2">
    <source>
        <dbReference type="ARBA" id="ARBA00022516"/>
    </source>
</evidence>
<evidence type="ECO:0000259" key="8">
    <source>
        <dbReference type="Pfam" id="PF01643"/>
    </source>
</evidence>
<dbReference type="CDD" id="cd00586">
    <property type="entry name" value="4HBT"/>
    <property type="match status" value="1"/>
</dbReference>
<feature type="domain" description="Acyl-ACP thioesterase N-terminal hotdog" evidence="8">
    <location>
        <begin position="8"/>
        <end position="131"/>
    </location>
</feature>
<evidence type="ECO:0000256" key="6">
    <source>
        <dbReference type="ARBA" id="ARBA00023098"/>
    </source>
</evidence>
<feature type="domain" description="Acyl-ACP thioesterase-like C-terminal" evidence="9">
    <location>
        <begin position="151"/>
        <end position="242"/>
    </location>
</feature>
<dbReference type="InterPro" id="IPR049427">
    <property type="entry name" value="Acyl-ACP_TE_C"/>
</dbReference>
<keyword evidence="7" id="KW-0275">Fatty acid biosynthesis</keyword>
<keyword evidence="4" id="KW-0276">Fatty acid metabolism</keyword>
<evidence type="ECO:0000256" key="3">
    <source>
        <dbReference type="ARBA" id="ARBA00022801"/>
    </source>
</evidence>
<organism evidence="10 11">
    <name type="scientific">Leuconostoc fallax</name>
    <dbReference type="NCBI Taxonomy" id="1251"/>
    <lineage>
        <taxon>Bacteria</taxon>
        <taxon>Bacillati</taxon>
        <taxon>Bacillota</taxon>
        <taxon>Bacilli</taxon>
        <taxon>Lactobacillales</taxon>
        <taxon>Lactobacillaceae</taxon>
        <taxon>Leuconostoc</taxon>
    </lineage>
</organism>
<evidence type="ECO:0000259" key="9">
    <source>
        <dbReference type="Pfam" id="PF20791"/>
    </source>
</evidence>
<dbReference type="Pfam" id="PF01643">
    <property type="entry name" value="Acyl-ACP_TE"/>
    <property type="match status" value="1"/>
</dbReference>
<keyword evidence="6" id="KW-0443">Lipid metabolism</keyword>
<dbReference type="GO" id="GO:0016297">
    <property type="term" value="F:fatty acyl-[ACP] hydrolase activity"/>
    <property type="evidence" value="ECO:0007669"/>
    <property type="project" value="InterPro"/>
</dbReference>
<accession>A0A4R5NA63</accession>
<evidence type="ECO:0000256" key="1">
    <source>
        <dbReference type="ARBA" id="ARBA00006500"/>
    </source>
</evidence>
<keyword evidence="11" id="KW-1185">Reference proteome</keyword>
<dbReference type="Gene3D" id="3.10.129.10">
    <property type="entry name" value="Hotdog Thioesterase"/>
    <property type="match status" value="1"/>
</dbReference>
<evidence type="ECO:0000256" key="5">
    <source>
        <dbReference type="ARBA" id="ARBA00022946"/>
    </source>
</evidence>
<evidence type="ECO:0000256" key="7">
    <source>
        <dbReference type="ARBA" id="ARBA00023160"/>
    </source>
</evidence>
<protein>
    <recommendedName>
        <fullName evidence="12">Acyl-ACP thioesterase</fullName>
    </recommendedName>
</protein>
<dbReference type="PANTHER" id="PTHR31727">
    <property type="entry name" value="OLEOYL-ACYL CARRIER PROTEIN THIOESTERASE 1, CHLOROPLASTIC"/>
    <property type="match status" value="1"/>
</dbReference>
<keyword evidence="2" id="KW-0444">Lipid biosynthesis</keyword>
<keyword evidence="5" id="KW-0809">Transit peptide</keyword>
<dbReference type="InterPro" id="IPR029069">
    <property type="entry name" value="HotDog_dom_sf"/>
</dbReference>
<sequence>MGIPFEIVHKIEYFESDMSGKLSLPMILNLAVLSSKTQSDHLGVGQEEHLSRGLGWVILQYDVHIKRRPTVNEVIRIETQASQYNPFFVHRPFVFFDEQNEEIIRVDSIWAMLDIDNRRMARIPQDIIDKYSAERVKQINHIPRPDKITTTDDIIEKNYHVRYLDIDTNQHVNNSKYFEWMQDVLDLDYLKHHEITNINIKYENEVRLGQEVISQVAIADNVTKHRIMVAAHTSAEAIFTWRSV</sequence>
<gene>
    <name evidence="10" type="ORF">C5L23_001220</name>
</gene>
<dbReference type="AlphaFoldDB" id="A0A4R5NA63"/>
<comment type="caution">
    <text evidence="10">The sequence shown here is derived from an EMBL/GenBank/DDBJ whole genome shotgun (WGS) entry which is preliminary data.</text>
</comment>